<keyword evidence="9" id="KW-1185">Reference proteome</keyword>
<evidence type="ECO:0000256" key="5">
    <source>
        <dbReference type="RuleBase" id="RU000414"/>
    </source>
</evidence>
<dbReference type="PROSITE" id="PS00088">
    <property type="entry name" value="SOD_MN"/>
    <property type="match status" value="1"/>
</dbReference>
<evidence type="ECO:0000256" key="4">
    <source>
        <dbReference type="ARBA" id="ARBA00023002"/>
    </source>
</evidence>
<dbReference type="Pfam" id="PF02777">
    <property type="entry name" value="Sod_Fe_C"/>
    <property type="match status" value="1"/>
</dbReference>
<evidence type="ECO:0000259" key="6">
    <source>
        <dbReference type="Pfam" id="PF00081"/>
    </source>
</evidence>
<dbReference type="InterPro" id="IPR019832">
    <property type="entry name" value="Mn/Fe_SOD_C"/>
</dbReference>
<comment type="function">
    <text evidence="5">Destroys radicals which are normally produced within the cells and which are toxic to biological systems.</text>
</comment>
<evidence type="ECO:0000256" key="3">
    <source>
        <dbReference type="ARBA" id="ARBA00022723"/>
    </source>
</evidence>
<dbReference type="PIRSF" id="PIRSF000349">
    <property type="entry name" value="SODismutase"/>
    <property type="match status" value="1"/>
</dbReference>
<evidence type="ECO:0000313" key="9">
    <source>
        <dbReference type="Proteomes" id="UP000660021"/>
    </source>
</evidence>
<keyword evidence="3 5" id="KW-0479">Metal-binding</keyword>
<dbReference type="InterPro" id="IPR019831">
    <property type="entry name" value="Mn/Fe_SOD_N"/>
</dbReference>
<dbReference type="Proteomes" id="UP000660021">
    <property type="component" value="Unassembled WGS sequence"/>
</dbReference>
<dbReference type="SUPFAM" id="SSF46609">
    <property type="entry name" value="Fe,Mn superoxide dismutase (SOD), N-terminal domain"/>
    <property type="match status" value="1"/>
</dbReference>
<dbReference type="InterPro" id="IPR036324">
    <property type="entry name" value="Mn/Fe_SOD_N_sf"/>
</dbReference>
<dbReference type="PANTHER" id="PTHR43595:SF2">
    <property type="entry name" value="SMALL RIBOSOMAL SUBUNIT PROTEIN MS42"/>
    <property type="match status" value="1"/>
</dbReference>
<dbReference type="Pfam" id="PF00081">
    <property type="entry name" value="Sod_Fe_N"/>
    <property type="match status" value="1"/>
</dbReference>
<dbReference type="EMBL" id="JACOPR010000001">
    <property type="protein sequence ID" value="MBC5729392.1"/>
    <property type="molecule type" value="Genomic_DNA"/>
</dbReference>
<comment type="catalytic activity">
    <reaction evidence="5">
        <text>2 superoxide + 2 H(+) = H2O2 + O2</text>
        <dbReference type="Rhea" id="RHEA:20696"/>
        <dbReference type="ChEBI" id="CHEBI:15378"/>
        <dbReference type="ChEBI" id="CHEBI:15379"/>
        <dbReference type="ChEBI" id="CHEBI:16240"/>
        <dbReference type="ChEBI" id="CHEBI:18421"/>
        <dbReference type="EC" id="1.15.1.1"/>
    </reaction>
</comment>
<dbReference type="EC" id="1.15.1.1" evidence="2 5"/>
<comment type="similarity">
    <text evidence="1 5">Belongs to the iron/manganese superoxide dismutase family.</text>
</comment>
<dbReference type="InterPro" id="IPR019833">
    <property type="entry name" value="Mn/Fe_SOD_BS"/>
</dbReference>
<dbReference type="PANTHER" id="PTHR43595">
    <property type="entry name" value="37S RIBOSOMAL PROTEIN S26, MITOCHONDRIAL"/>
    <property type="match status" value="1"/>
</dbReference>
<comment type="caution">
    <text evidence="8">The sequence shown here is derived from an EMBL/GenBank/DDBJ whole genome shotgun (WGS) entry which is preliminary data.</text>
</comment>
<feature type="domain" description="Manganese/iron superoxide dismutase C-terminal" evidence="7">
    <location>
        <begin position="101"/>
        <end position="201"/>
    </location>
</feature>
<proteinExistence type="inferred from homology"/>
<dbReference type="PRINTS" id="PR01703">
    <property type="entry name" value="MNSODISMTASE"/>
</dbReference>
<dbReference type="Gene3D" id="3.55.40.20">
    <property type="entry name" value="Iron/manganese superoxide dismutase, C-terminal domain"/>
    <property type="match status" value="1"/>
</dbReference>
<evidence type="ECO:0000256" key="1">
    <source>
        <dbReference type="ARBA" id="ARBA00008714"/>
    </source>
</evidence>
<dbReference type="Gene3D" id="1.10.287.990">
    <property type="entry name" value="Fe,Mn superoxide dismutase (SOD) domain"/>
    <property type="match status" value="1"/>
</dbReference>
<protein>
    <recommendedName>
        <fullName evidence="2 5">Superoxide dismutase</fullName>
        <ecNumber evidence="2 5">1.15.1.1</ecNumber>
    </recommendedName>
</protein>
<keyword evidence="4 5" id="KW-0560">Oxidoreductase</keyword>
<dbReference type="SUPFAM" id="SSF54719">
    <property type="entry name" value="Fe,Mn superoxide dismutase (SOD), C-terminal domain"/>
    <property type="match status" value="1"/>
</dbReference>
<evidence type="ECO:0000313" key="8">
    <source>
        <dbReference type="EMBL" id="MBC5729392.1"/>
    </source>
</evidence>
<evidence type="ECO:0000256" key="2">
    <source>
        <dbReference type="ARBA" id="ARBA00012682"/>
    </source>
</evidence>
<organism evidence="8 9">
    <name type="scientific">Pseudoflavonifractor hominis</name>
    <dbReference type="NCBI Taxonomy" id="2763059"/>
    <lineage>
        <taxon>Bacteria</taxon>
        <taxon>Bacillati</taxon>
        <taxon>Bacillota</taxon>
        <taxon>Clostridia</taxon>
        <taxon>Eubacteriales</taxon>
        <taxon>Oscillospiraceae</taxon>
        <taxon>Pseudoflavonifractor</taxon>
    </lineage>
</organism>
<dbReference type="RefSeq" id="WP_101693491.1">
    <property type="nucleotide sequence ID" value="NZ_JACOPR010000001.1"/>
</dbReference>
<accession>A0ABR7HPL9</accession>
<reference evidence="8 9" key="1">
    <citation type="submission" date="2020-08" db="EMBL/GenBank/DDBJ databases">
        <title>Genome public.</title>
        <authorList>
            <person name="Liu C."/>
            <person name="Sun Q."/>
        </authorList>
    </citation>
    <scope>NUCLEOTIDE SEQUENCE [LARGE SCALE GENOMIC DNA]</scope>
    <source>
        <strain evidence="8 9">New-38</strain>
    </source>
</reference>
<dbReference type="InterPro" id="IPR001189">
    <property type="entry name" value="Mn/Fe_SOD"/>
</dbReference>
<evidence type="ECO:0000259" key="7">
    <source>
        <dbReference type="Pfam" id="PF02777"/>
    </source>
</evidence>
<gene>
    <name evidence="8" type="ORF">H8S34_00895</name>
</gene>
<name>A0ABR7HPL9_9FIRM</name>
<dbReference type="InterPro" id="IPR036314">
    <property type="entry name" value="SOD_C_sf"/>
</dbReference>
<feature type="domain" description="Manganese/iron superoxide dismutase N-terminal" evidence="6">
    <location>
        <begin position="7"/>
        <end position="94"/>
    </location>
</feature>
<sequence>MDLRYPYTLPPLPYGYDELCPAIGEETLCFHHDKHLRSYVEQLNRALEDCEAGRSKTLEELLRDLDSLPAQDRVPVGRSAGGVYNHLLYFAGLSPSGGGEPSGALAEAIQRDFGSFFAWKRQMAEAARTLFGSGYAWLVSDREGALSLLALPNQDCPLTLGLRPLLCLDVWEHAYYLDVRNRRGDYVERWFSLLAWPLAEARYTAPW</sequence>